<dbReference type="AlphaFoldDB" id="A0A239C768"/>
<evidence type="ECO:0000313" key="2">
    <source>
        <dbReference type="Proteomes" id="UP000198282"/>
    </source>
</evidence>
<accession>A0A239C768</accession>
<protein>
    <submittedName>
        <fullName evidence="1">Uncharacterized protein</fullName>
    </submittedName>
</protein>
<dbReference type="OrthoDB" id="9806902at2"/>
<keyword evidence="2" id="KW-1185">Reference proteome</keyword>
<sequence length="72" mass="7235">MTNPVQAWNEATGHGGGTVIVLAGGRHDVLNGVPRRTIAALVERSRLGAGLPVIARRADGAREPAGLGSAAA</sequence>
<gene>
    <name evidence="1" type="ORF">SAMN05216276_100512</name>
</gene>
<dbReference type="EMBL" id="FZOD01000005">
    <property type="protein sequence ID" value="SNS15284.1"/>
    <property type="molecule type" value="Genomic_DNA"/>
</dbReference>
<dbReference type="Proteomes" id="UP000198282">
    <property type="component" value="Unassembled WGS sequence"/>
</dbReference>
<name>A0A239C768_9ACTN</name>
<organism evidence="1 2">
    <name type="scientific">Streptosporangium subroseum</name>
    <dbReference type="NCBI Taxonomy" id="106412"/>
    <lineage>
        <taxon>Bacteria</taxon>
        <taxon>Bacillati</taxon>
        <taxon>Actinomycetota</taxon>
        <taxon>Actinomycetes</taxon>
        <taxon>Streptosporangiales</taxon>
        <taxon>Streptosporangiaceae</taxon>
        <taxon>Streptosporangium</taxon>
    </lineage>
</organism>
<dbReference type="RefSeq" id="WP_089206303.1">
    <property type="nucleotide sequence ID" value="NZ_FZOD01000005.1"/>
</dbReference>
<proteinExistence type="predicted"/>
<evidence type="ECO:0000313" key="1">
    <source>
        <dbReference type="EMBL" id="SNS15284.1"/>
    </source>
</evidence>
<reference evidence="1 2" key="1">
    <citation type="submission" date="2017-06" db="EMBL/GenBank/DDBJ databases">
        <authorList>
            <person name="Kim H.J."/>
            <person name="Triplett B.A."/>
        </authorList>
    </citation>
    <scope>NUCLEOTIDE SEQUENCE [LARGE SCALE GENOMIC DNA]</scope>
    <source>
        <strain evidence="1 2">CGMCC 4.2132</strain>
    </source>
</reference>